<dbReference type="PANTHER" id="PTHR42535:SF2">
    <property type="entry name" value="CHROMOSOME UNDETERMINED SCAFFOLD_146, WHOLE GENOME SHOTGUN SEQUENCE"/>
    <property type="match status" value="1"/>
</dbReference>
<dbReference type="AlphaFoldDB" id="A0A2M8LCL7"/>
<proteinExistence type="predicted"/>
<dbReference type="SUPFAM" id="SSF49899">
    <property type="entry name" value="Concanavalin A-like lectins/glucanases"/>
    <property type="match status" value="3"/>
</dbReference>
<dbReference type="Proteomes" id="UP000228700">
    <property type="component" value="Unassembled WGS sequence"/>
</dbReference>
<dbReference type="PROSITE" id="PS50025">
    <property type="entry name" value="LAM_G_DOMAIN"/>
    <property type="match status" value="1"/>
</dbReference>
<feature type="domain" description="Laminin G" evidence="1">
    <location>
        <begin position="85"/>
        <end position="266"/>
    </location>
</feature>
<dbReference type="PANTHER" id="PTHR42535">
    <property type="entry name" value="OOKINETE PROTEIN, PUTATIVE-RELATED"/>
    <property type="match status" value="1"/>
</dbReference>
<protein>
    <recommendedName>
        <fullName evidence="1">Laminin G domain-containing protein</fullName>
    </recommendedName>
</protein>
<organism evidence="2 3">
    <name type="scientific">Candidatus Taylorbacteria bacterium CG10_big_fil_rev_8_21_14_0_10_41_48</name>
    <dbReference type="NCBI Taxonomy" id="1975024"/>
    <lineage>
        <taxon>Bacteria</taxon>
        <taxon>Candidatus Tayloriibacteriota</taxon>
    </lineage>
</organism>
<comment type="caution">
    <text evidence="2">The sequence shown here is derived from an EMBL/GenBank/DDBJ whole genome shotgun (WGS) entry which is preliminary data.</text>
</comment>
<evidence type="ECO:0000259" key="1">
    <source>
        <dbReference type="PROSITE" id="PS50025"/>
    </source>
</evidence>
<dbReference type="InterPro" id="IPR001791">
    <property type="entry name" value="Laminin_G"/>
</dbReference>
<name>A0A2M8LCL7_9BACT</name>
<reference evidence="3" key="1">
    <citation type="submission" date="2017-09" db="EMBL/GenBank/DDBJ databases">
        <title>Depth-based differentiation of microbial function through sediment-hosted aquifers and enrichment of novel symbionts in the deep terrestrial subsurface.</title>
        <authorList>
            <person name="Probst A.J."/>
            <person name="Ladd B."/>
            <person name="Jarett J.K."/>
            <person name="Geller-Mcgrath D.E."/>
            <person name="Sieber C.M.K."/>
            <person name="Emerson J.B."/>
            <person name="Anantharaman K."/>
            <person name="Thomas B.C."/>
            <person name="Malmstrom R."/>
            <person name="Stieglmeier M."/>
            <person name="Klingl A."/>
            <person name="Woyke T."/>
            <person name="Ryan C.M."/>
            <person name="Banfield J.F."/>
        </authorList>
    </citation>
    <scope>NUCLEOTIDE SEQUENCE [LARGE SCALE GENOMIC DNA]</scope>
</reference>
<sequence>MNKTMGIIGIKQDMKKILFYTSLVFLSGSIFVSAATIKPANNLGIVGWWPLNEGASTLAHDISGYENNGTLVNTPTWIDGKKGKGISMTSASSQYMNVANYSNLSPGSSDFTISFWTKTSATTNADIIDAVNGNADSFTSGFNVSISTGSLCSGSIQKIYFNMANGTSRDTGLCSSSAINDGQWHHVAIVIRRSQDKTMYIDGIQNAQNSTSLTGSVTLPILRFAGTPAFWGYYTGSLDDIRIYHRSLDATEVSALYRSGEVTKKTVSQNGLIAWWKFDEGTSTKVNDFSGNSNTGTFVGSPSWVTGKFGSAISTNNTSGDYINAPNVDIGADWTATAWFKYPLSSIGPTWNTLFRGDTASGDHQVIVQKSTNLLGMYDNNGTNFRSTGFNMTTLSSGWHHITVVGTGTVQNFYIDSAYVGQTDKKSTTNIRSIGNYWGSNQNWGTFDDVRIYDRALSTSEISSLYKETALNINHSQNTKLTDGLVGLWSFNGSDMNWTSSSAGTAYDRSGGGNDGTLTNMNQSTSPVAGKVGQAINFDGTNDYVVTSGNILTGASEVTFSYWLNIDTQPSSFRRMLYDSASGVNIYFTGNGSNGLYGTVGNGISGWIMQSPDLRGRWNHIVVTANASDGKTRSYLNGTAVSVQNSSFSTMTLDALNFGRDPGGSYYLQGAMDEVRVYNRQLSATEIKQLYLMGK</sequence>
<dbReference type="Pfam" id="PF13385">
    <property type="entry name" value="Laminin_G_3"/>
    <property type="match status" value="3"/>
</dbReference>
<accession>A0A2M8LCL7</accession>
<dbReference type="EMBL" id="PFEQ01000009">
    <property type="protein sequence ID" value="PJE74353.1"/>
    <property type="molecule type" value="Genomic_DNA"/>
</dbReference>
<evidence type="ECO:0000313" key="3">
    <source>
        <dbReference type="Proteomes" id="UP000228700"/>
    </source>
</evidence>
<gene>
    <name evidence="2" type="ORF">COV01_02545</name>
</gene>
<dbReference type="Gene3D" id="2.60.120.200">
    <property type="match status" value="3"/>
</dbReference>
<evidence type="ECO:0000313" key="2">
    <source>
        <dbReference type="EMBL" id="PJE74353.1"/>
    </source>
</evidence>
<dbReference type="InterPro" id="IPR013320">
    <property type="entry name" value="ConA-like_dom_sf"/>
</dbReference>